<name>A0ACC0CQZ2_9PEZI</name>
<keyword evidence="2" id="KW-1185">Reference proteome</keyword>
<sequence length="328" mass="36850">MNHLDDTWESEISLLDSIAVAEHHAATLLAQIVAASDHIEAELRDPENIRPLNGPDGPPHASHRRLLDIRTTCSTARGRLRAMENTLWDATARATNFSCAFLRLYKNTSPKPEPEDHDPVADERAHYHAHSDSDTAVKDTTGVSLSPSHEASDQDHSIGHDGEEHDSDWDKLSTAGDLPDNHSDIVMVDAIDEPSDEDFSVQSESEDITNEIEDIKYESQENMEKRIRRANNKAWTYNMFGRRRSSHARIKPFVAKATGQIIPELQNATPHDILHRFTGAQLENILRALELGVPDDIDQRRDDVLDRCGLIAYKSSLNYSFTYIDGDD</sequence>
<organism evidence="1 2">
    <name type="scientific">Hypoxylon rubiginosum</name>
    <dbReference type="NCBI Taxonomy" id="110542"/>
    <lineage>
        <taxon>Eukaryota</taxon>
        <taxon>Fungi</taxon>
        <taxon>Dikarya</taxon>
        <taxon>Ascomycota</taxon>
        <taxon>Pezizomycotina</taxon>
        <taxon>Sordariomycetes</taxon>
        <taxon>Xylariomycetidae</taxon>
        <taxon>Xylariales</taxon>
        <taxon>Hypoxylaceae</taxon>
        <taxon>Hypoxylon</taxon>
    </lineage>
</organism>
<dbReference type="EMBL" id="MU394362">
    <property type="protein sequence ID" value="KAI6082830.1"/>
    <property type="molecule type" value="Genomic_DNA"/>
</dbReference>
<reference evidence="1 2" key="1">
    <citation type="journal article" date="2022" name="New Phytol.">
        <title>Ecological generalism drives hyperdiversity of secondary metabolite gene clusters in xylarialean endophytes.</title>
        <authorList>
            <person name="Franco M.E.E."/>
            <person name="Wisecaver J.H."/>
            <person name="Arnold A.E."/>
            <person name="Ju Y.M."/>
            <person name="Slot J.C."/>
            <person name="Ahrendt S."/>
            <person name="Moore L.P."/>
            <person name="Eastman K.E."/>
            <person name="Scott K."/>
            <person name="Konkel Z."/>
            <person name="Mondo S.J."/>
            <person name="Kuo A."/>
            <person name="Hayes R.D."/>
            <person name="Haridas S."/>
            <person name="Andreopoulos B."/>
            <person name="Riley R."/>
            <person name="LaButti K."/>
            <person name="Pangilinan J."/>
            <person name="Lipzen A."/>
            <person name="Amirebrahimi M."/>
            <person name="Yan J."/>
            <person name="Adam C."/>
            <person name="Keymanesh K."/>
            <person name="Ng V."/>
            <person name="Louie K."/>
            <person name="Northen T."/>
            <person name="Drula E."/>
            <person name="Henrissat B."/>
            <person name="Hsieh H.M."/>
            <person name="Youens-Clark K."/>
            <person name="Lutzoni F."/>
            <person name="Miadlikowska J."/>
            <person name="Eastwood D.C."/>
            <person name="Hamelin R.C."/>
            <person name="Grigoriev I.V."/>
            <person name="U'Ren J.M."/>
        </authorList>
    </citation>
    <scope>NUCLEOTIDE SEQUENCE [LARGE SCALE GENOMIC DNA]</scope>
    <source>
        <strain evidence="1 2">ER1909</strain>
    </source>
</reference>
<evidence type="ECO:0000313" key="1">
    <source>
        <dbReference type="EMBL" id="KAI6082830.1"/>
    </source>
</evidence>
<evidence type="ECO:0000313" key="2">
    <source>
        <dbReference type="Proteomes" id="UP001497680"/>
    </source>
</evidence>
<proteinExistence type="predicted"/>
<dbReference type="Proteomes" id="UP001497680">
    <property type="component" value="Unassembled WGS sequence"/>
</dbReference>
<protein>
    <submittedName>
        <fullName evidence="1">Uncharacterized protein</fullName>
    </submittedName>
</protein>
<comment type="caution">
    <text evidence="1">The sequence shown here is derived from an EMBL/GenBank/DDBJ whole genome shotgun (WGS) entry which is preliminary data.</text>
</comment>
<gene>
    <name evidence="1" type="ORF">F4821DRAFT_263511</name>
</gene>
<accession>A0ACC0CQZ2</accession>